<proteinExistence type="predicted"/>
<feature type="signal peptide" evidence="3">
    <location>
        <begin position="1"/>
        <end position="20"/>
    </location>
</feature>
<dbReference type="Proteomes" id="UP000492821">
    <property type="component" value="Unassembled WGS sequence"/>
</dbReference>
<evidence type="ECO:0000313" key="4">
    <source>
        <dbReference type="Proteomes" id="UP000492821"/>
    </source>
</evidence>
<keyword evidence="2" id="KW-0472">Membrane</keyword>
<organism evidence="4 5">
    <name type="scientific">Panagrellus redivivus</name>
    <name type="common">Microworm</name>
    <dbReference type="NCBI Taxonomy" id="6233"/>
    <lineage>
        <taxon>Eukaryota</taxon>
        <taxon>Metazoa</taxon>
        <taxon>Ecdysozoa</taxon>
        <taxon>Nematoda</taxon>
        <taxon>Chromadorea</taxon>
        <taxon>Rhabditida</taxon>
        <taxon>Tylenchina</taxon>
        <taxon>Panagrolaimomorpha</taxon>
        <taxon>Panagrolaimoidea</taxon>
        <taxon>Panagrolaimidae</taxon>
        <taxon>Panagrellus</taxon>
    </lineage>
</organism>
<evidence type="ECO:0000256" key="2">
    <source>
        <dbReference type="SAM" id="Phobius"/>
    </source>
</evidence>
<dbReference type="AlphaFoldDB" id="A0A7E4VTD9"/>
<evidence type="ECO:0000313" key="5">
    <source>
        <dbReference type="WBParaSite" id="Pan_g2938.t1"/>
    </source>
</evidence>
<feature type="transmembrane region" description="Helical" evidence="2">
    <location>
        <begin position="171"/>
        <end position="194"/>
    </location>
</feature>
<evidence type="ECO:0000256" key="1">
    <source>
        <dbReference type="SAM" id="MobiDB-lite"/>
    </source>
</evidence>
<name>A0A7E4VTD9_PANRE</name>
<protein>
    <submittedName>
        <fullName evidence="5">Uncharacterized protein</fullName>
    </submittedName>
</protein>
<dbReference type="WBParaSite" id="Pan_g2938.t1">
    <property type="protein sequence ID" value="Pan_g2938.t1"/>
    <property type="gene ID" value="Pan_g2938"/>
</dbReference>
<sequence length="272" mass="29894">MHSCFIPLFISHIVAPHAQCADKTKEVEGGVQLLSTGPLQLIIPEIFTFTIKNEANCDGDFVICYVSLPKVNRDELKKYHNVGHKCPLDSCKLWMETDGGVYGIAMERHDGNFYGMLVKGSKSMCPLYFDKDGRSNFTILELPTCPVIIDGAMIPVKDETTEPSQTTSMNWIIPVCVGLGLLLLVIGVVGIFIYCRSNRKNDLRANSIEQKQRLSKSSSLHNRKSFNSNRNTPNSLVSTPQKISAKKVAPASPKATTPTNDVSNSASTNDDA</sequence>
<feature type="chain" id="PRO_5029015926" evidence="3">
    <location>
        <begin position="21"/>
        <end position="272"/>
    </location>
</feature>
<keyword evidence="4" id="KW-1185">Reference proteome</keyword>
<keyword evidence="2" id="KW-0812">Transmembrane</keyword>
<reference evidence="4" key="1">
    <citation type="journal article" date="2013" name="Genetics">
        <title>The draft genome and transcriptome of Panagrellus redivivus are shaped by the harsh demands of a free-living lifestyle.</title>
        <authorList>
            <person name="Srinivasan J."/>
            <person name="Dillman A.R."/>
            <person name="Macchietto M.G."/>
            <person name="Heikkinen L."/>
            <person name="Lakso M."/>
            <person name="Fracchia K.M."/>
            <person name="Antoshechkin I."/>
            <person name="Mortazavi A."/>
            <person name="Wong G."/>
            <person name="Sternberg P.W."/>
        </authorList>
    </citation>
    <scope>NUCLEOTIDE SEQUENCE [LARGE SCALE GENOMIC DNA]</scope>
    <source>
        <strain evidence="4">MT8872</strain>
    </source>
</reference>
<evidence type="ECO:0000256" key="3">
    <source>
        <dbReference type="SAM" id="SignalP"/>
    </source>
</evidence>
<accession>A0A7E4VTD9</accession>
<keyword evidence="2" id="KW-1133">Transmembrane helix</keyword>
<feature type="region of interest" description="Disordered" evidence="1">
    <location>
        <begin position="209"/>
        <end position="272"/>
    </location>
</feature>
<feature type="compositionally biased region" description="Polar residues" evidence="1">
    <location>
        <begin position="260"/>
        <end position="272"/>
    </location>
</feature>
<keyword evidence="3" id="KW-0732">Signal</keyword>
<feature type="compositionally biased region" description="Low complexity" evidence="1">
    <location>
        <begin position="246"/>
        <end position="259"/>
    </location>
</feature>
<feature type="compositionally biased region" description="Polar residues" evidence="1">
    <location>
        <begin position="215"/>
        <end position="242"/>
    </location>
</feature>
<reference evidence="5" key="2">
    <citation type="submission" date="2020-10" db="UniProtKB">
        <authorList>
            <consortium name="WormBaseParasite"/>
        </authorList>
    </citation>
    <scope>IDENTIFICATION</scope>
</reference>